<proteinExistence type="predicted"/>
<sequence length="156" mass="17452">MKDLYSKGNLLLHKDTIYKDVVIIGNGPSGISLSYMLAGHWPYWSPEKAQKHPDELLRARLNYYDAQKSLVEHDLFSLADGLEGRSTNPVSLLLDSLQHPCADLGMDLPPMVEYRHHPEKEVSSRIPTGDVTAAPYLRVSWFSGSSRKGGIDFLSL</sequence>
<name>A0A182XEB7_ANOQN</name>
<dbReference type="AlphaFoldDB" id="A0A182XEB7"/>
<reference evidence="1" key="1">
    <citation type="submission" date="2020-05" db="UniProtKB">
        <authorList>
            <consortium name="EnsemblMetazoa"/>
        </authorList>
    </citation>
    <scope>IDENTIFICATION</scope>
    <source>
        <strain evidence="1">SANGQUA</strain>
    </source>
</reference>
<dbReference type="InterPro" id="IPR036188">
    <property type="entry name" value="FAD/NAD-bd_sf"/>
</dbReference>
<dbReference type="VEuPathDB" id="VectorBase:AQUA008170"/>
<dbReference type="SUPFAM" id="SSF51905">
    <property type="entry name" value="FAD/NAD(P)-binding domain"/>
    <property type="match status" value="1"/>
</dbReference>
<accession>A0A182XEB7</accession>
<dbReference type="EnsemblMetazoa" id="AQUA008170-RA">
    <property type="protein sequence ID" value="AQUA008170-PA"/>
    <property type="gene ID" value="AQUA008170"/>
</dbReference>
<dbReference type="InterPro" id="IPR029731">
    <property type="entry name" value="OSGIN1/2"/>
</dbReference>
<dbReference type="STRING" id="34691.A0A182XEB7"/>
<dbReference type="PANTHER" id="PTHR15192:SF8">
    <property type="entry name" value="FAD_NAD(P)-BINDING DOMAIN-CONTAINING PROTEIN"/>
    <property type="match status" value="1"/>
</dbReference>
<organism evidence="1 2">
    <name type="scientific">Anopheles quadriannulatus</name>
    <name type="common">Mosquito</name>
    <dbReference type="NCBI Taxonomy" id="34691"/>
    <lineage>
        <taxon>Eukaryota</taxon>
        <taxon>Metazoa</taxon>
        <taxon>Ecdysozoa</taxon>
        <taxon>Arthropoda</taxon>
        <taxon>Hexapoda</taxon>
        <taxon>Insecta</taxon>
        <taxon>Pterygota</taxon>
        <taxon>Neoptera</taxon>
        <taxon>Endopterygota</taxon>
        <taxon>Diptera</taxon>
        <taxon>Nematocera</taxon>
        <taxon>Culicoidea</taxon>
        <taxon>Culicidae</taxon>
        <taxon>Anophelinae</taxon>
        <taxon>Anopheles</taxon>
    </lineage>
</organism>
<dbReference type="Proteomes" id="UP000076407">
    <property type="component" value="Unassembled WGS sequence"/>
</dbReference>
<evidence type="ECO:0000313" key="1">
    <source>
        <dbReference type="EnsemblMetazoa" id="AQUA008170-PA"/>
    </source>
</evidence>
<dbReference type="PANTHER" id="PTHR15192">
    <property type="entry name" value="PROTEIN CBG05349"/>
    <property type="match status" value="1"/>
</dbReference>
<keyword evidence="2" id="KW-1185">Reference proteome</keyword>
<protein>
    <submittedName>
        <fullName evidence="1">Uncharacterized protein</fullName>
    </submittedName>
</protein>
<evidence type="ECO:0000313" key="2">
    <source>
        <dbReference type="Proteomes" id="UP000076407"/>
    </source>
</evidence>